<dbReference type="EMBL" id="HBHQ01016283">
    <property type="protein sequence ID" value="CAD9819042.1"/>
    <property type="molecule type" value="Transcribed_RNA"/>
</dbReference>
<name>A0A7S2XPH3_9STRA</name>
<protein>
    <submittedName>
        <fullName evidence="2">Uncharacterized protein</fullName>
    </submittedName>
</protein>
<evidence type="ECO:0000313" key="2">
    <source>
        <dbReference type="EMBL" id="CAD9819042.1"/>
    </source>
</evidence>
<organism evidence="2">
    <name type="scientific">Attheya septentrionalis</name>
    <dbReference type="NCBI Taxonomy" id="420275"/>
    <lineage>
        <taxon>Eukaryota</taxon>
        <taxon>Sar</taxon>
        <taxon>Stramenopiles</taxon>
        <taxon>Ochrophyta</taxon>
        <taxon>Bacillariophyta</taxon>
        <taxon>Coscinodiscophyceae</taxon>
        <taxon>Chaetocerotophycidae</taxon>
        <taxon>Chaetocerotales</taxon>
        <taxon>Attheyaceae</taxon>
        <taxon>Attheya</taxon>
    </lineage>
</organism>
<feature type="region of interest" description="Disordered" evidence="1">
    <location>
        <begin position="218"/>
        <end position="241"/>
    </location>
</feature>
<dbReference type="AlphaFoldDB" id="A0A7S2XPH3"/>
<proteinExistence type="predicted"/>
<reference evidence="2" key="1">
    <citation type="submission" date="2021-01" db="EMBL/GenBank/DDBJ databases">
        <authorList>
            <person name="Corre E."/>
            <person name="Pelletier E."/>
            <person name="Niang G."/>
            <person name="Scheremetjew M."/>
            <person name="Finn R."/>
            <person name="Kale V."/>
            <person name="Holt S."/>
            <person name="Cochrane G."/>
            <person name="Meng A."/>
            <person name="Brown T."/>
            <person name="Cohen L."/>
        </authorList>
    </citation>
    <scope>NUCLEOTIDE SEQUENCE</scope>
    <source>
        <strain evidence="2">CCMP2084</strain>
    </source>
</reference>
<accession>A0A7S2XPH3</accession>
<evidence type="ECO:0000256" key="1">
    <source>
        <dbReference type="SAM" id="MobiDB-lite"/>
    </source>
</evidence>
<gene>
    <name evidence="2" type="ORF">ASEP1449_LOCUS10874</name>
</gene>
<sequence length="281" mass="30522">MVENDPMESIDDDSYVQCDEIMGLFREEESQSICSGICSRLNSFDMDTLMEVGDPSTSVVSIEDIESLQGMLEEKETFLSGDYADSIANPNVYVDSSVSGRVDADRSIDGKIKSAPLNGSDNLTLADRRESEEDSVADVSTLTAKNSKTSGKTVGVKEDCDTLKLTDFAREKNGMTTAVTGSRLSNKKRRKQLKLMKKEKASAVAMEALSEMKKEKASLARTEPVLPHQNKTSSASSTSKCKKKSQVSLAVTCATASLAEYRQEHNISPNNGSALNYVALL</sequence>